<evidence type="ECO:0000313" key="2">
    <source>
        <dbReference type="EMBL" id="MBD2693800.1"/>
    </source>
</evidence>
<keyword evidence="3" id="KW-1185">Reference proteome</keyword>
<proteinExistence type="predicted"/>
<name>A0ABR8J888_9NOST</name>
<comment type="caution">
    <text evidence="2">The sequence shown here is derived from an EMBL/GenBank/DDBJ whole genome shotgun (WGS) entry which is preliminary data.</text>
</comment>
<gene>
    <name evidence="2" type="ORF">H6G68_18895</name>
</gene>
<evidence type="ECO:0000313" key="3">
    <source>
        <dbReference type="Proteomes" id="UP000660381"/>
    </source>
</evidence>
<protein>
    <submittedName>
        <fullName evidence="2">DUF5615 family PIN-like protein</fullName>
    </submittedName>
</protein>
<accession>A0ABR8J888</accession>
<dbReference type="RefSeq" id="WP_190908019.1">
    <property type="nucleotide sequence ID" value="NZ_JACJTQ010000032.1"/>
</dbReference>
<organism evidence="2 3">
    <name type="scientific">Anabaena catenula FACHB-362</name>
    <dbReference type="NCBI Taxonomy" id="2692877"/>
    <lineage>
        <taxon>Bacteria</taxon>
        <taxon>Bacillati</taxon>
        <taxon>Cyanobacteriota</taxon>
        <taxon>Cyanophyceae</taxon>
        <taxon>Nostocales</taxon>
        <taxon>Nostocaceae</taxon>
        <taxon>Anabaena</taxon>
    </lineage>
</organism>
<feature type="domain" description="DUF5615" evidence="1">
    <location>
        <begin position="1"/>
        <end position="108"/>
    </location>
</feature>
<dbReference type="EMBL" id="JACJTQ010000032">
    <property type="protein sequence ID" value="MBD2693800.1"/>
    <property type="molecule type" value="Genomic_DNA"/>
</dbReference>
<dbReference type="Proteomes" id="UP000660381">
    <property type="component" value="Unassembled WGS sequence"/>
</dbReference>
<reference evidence="2 3" key="1">
    <citation type="journal article" date="2020" name="ISME J.">
        <title>Comparative genomics reveals insights into cyanobacterial evolution and habitat adaptation.</title>
        <authorList>
            <person name="Chen M.Y."/>
            <person name="Teng W.K."/>
            <person name="Zhao L."/>
            <person name="Hu C.X."/>
            <person name="Zhou Y.K."/>
            <person name="Han B.P."/>
            <person name="Song L.R."/>
            <person name="Shu W.S."/>
        </authorList>
    </citation>
    <scope>NUCLEOTIDE SEQUENCE [LARGE SCALE GENOMIC DNA]</scope>
    <source>
        <strain evidence="2 3">FACHB-362</strain>
    </source>
</reference>
<dbReference type="InterPro" id="IPR041049">
    <property type="entry name" value="DUF5615"/>
</dbReference>
<dbReference type="Pfam" id="PF18480">
    <property type="entry name" value="DUF5615"/>
    <property type="match status" value="1"/>
</dbReference>
<sequence>MRFLVDENTGVAVARWLREQGHEVFSVYEQARGIDDSTIIQKAFDENWILITSDKDFGDKVYRDQCPHRGVILLRLENERSGNKINILQQVFEKYMEQLTDSFVVVTESQIRFARIK</sequence>
<evidence type="ECO:0000259" key="1">
    <source>
        <dbReference type="Pfam" id="PF18480"/>
    </source>
</evidence>